<dbReference type="KEGG" id="ypa:YPA_CD0033"/>
<feature type="region of interest" description="Disordered" evidence="1">
    <location>
        <begin position="29"/>
        <end position="57"/>
    </location>
</feature>
<dbReference type="HOGENOM" id="CLU_908970_0_0_6"/>
<accession>A0A0E1NLB2</accession>
<protein>
    <submittedName>
        <fullName evidence="2">Yop negative regulation/targeting component</fullName>
    </submittedName>
</protein>
<feature type="compositionally biased region" description="Basic and acidic residues" evidence="1">
    <location>
        <begin position="30"/>
        <end position="43"/>
    </location>
</feature>
<dbReference type="PATRIC" id="fig|360102.15.peg.4638"/>
<evidence type="ECO:0000256" key="1">
    <source>
        <dbReference type="SAM" id="MobiDB-lite"/>
    </source>
</evidence>
<dbReference type="RefSeq" id="WP_002212987.1">
    <property type="nucleotide sequence ID" value="NC_008122.1"/>
</dbReference>
<reference evidence="2 3" key="1">
    <citation type="journal article" date="2006" name="J. Bacteriol.">
        <title>Complete genome sequence of Yersinia pestis strains Antiqua and Nepal516: evidence of gene reduction in an emerging pathogen.</title>
        <authorList>
            <person name="Chain P.S."/>
            <person name="Hu P."/>
            <person name="Malfatti S.A."/>
            <person name="Radnedge L."/>
            <person name="Larimer F."/>
            <person name="Vergez L.M."/>
            <person name="Worsham P."/>
            <person name="Chu M.C."/>
            <person name="Andersen G.L."/>
        </authorList>
    </citation>
    <scope>NUCLEOTIDE SEQUENCE [LARGE SCALE GENOMIC DNA]</scope>
    <source>
        <strain evidence="2 3">Antiqua</strain>
        <plasmid evidence="2 3">pCD</plasmid>
    </source>
</reference>
<dbReference type="InterPro" id="IPR008898">
    <property type="entry name" value="YopD-like"/>
</dbReference>
<evidence type="ECO:0000313" key="2">
    <source>
        <dbReference type="EMBL" id="ABG16277.1"/>
    </source>
</evidence>
<organism evidence="2 3">
    <name type="scientific">Yersinia pestis bv. Antiqua (strain Antiqua)</name>
    <dbReference type="NCBI Taxonomy" id="360102"/>
    <lineage>
        <taxon>Bacteria</taxon>
        <taxon>Pseudomonadati</taxon>
        <taxon>Pseudomonadota</taxon>
        <taxon>Gammaproteobacteria</taxon>
        <taxon>Enterobacterales</taxon>
        <taxon>Yersiniaceae</taxon>
        <taxon>Yersinia</taxon>
    </lineage>
</organism>
<dbReference type="NCBIfam" id="NF038055">
    <property type="entry name" value="T3SS_SctB_pilot"/>
    <property type="match status" value="1"/>
</dbReference>
<dbReference type="SMR" id="A0A0E1NLB2"/>
<proteinExistence type="predicted"/>
<dbReference type="AlphaFoldDB" id="A0A0E1NLB2"/>
<gene>
    <name evidence="2" type="ordered locus">YPA_CD0033</name>
</gene>
<evidence type="ECO:0000313" key="3">
    <source>
        <dbReference type="Proteomes" id="UP000001971"/>
    </source>
</evidence>
<geneLocation type="plasmid" evidence="2 3">
    <name>pCD</name>
</geneLocation>
<dbReference type="Proteomes" id="UP000001971">
    <property type="component" value="Plasmid pCD"/>
</dbReference>
<dbReference type="Pfam" id="PF05844">
    <property type="entry name" value="YopD"/>
    <property type="match status" value="1"/>
</dbReference>
<feature type="compositionally biased region" description="Polar residues" evidence="1">
    <location>
        <begin position="45"/>
        <end position="56"/>
    </location>
</feature>
<name>A0A0E1NLB2_YERPA</name>
<dbReference type="EMBL" id="CP000311">
    <property type="protein sequence ID" value="ABG16277.1"/>
    <property type="molecule type" value="Genomic_DNA"/>
</dbReference>
<sequence length="306" mass="33387">MTINIKTDSPIITTGSQLDAITTETVKQSGEIKKTEDTRHEAQAIKSSEASLSRSQVPELIKPSQGINVALLSKSQGDLNGTLSILLLLLELARKAREMGLQQRDIENKATITAQKEQVAEMVSGAKLMIAMAVVSGIMAATSTVASAFSIAKEVKIVKQEQILNSNIAGREQLIDTKMQQMSNIGDKAVSREDIGRIWKPEQVADQNKLALLDKEFRMTDSKANAFNAATQPLGQMANSAIQVHQGYSQAEVKEKEVNASIAANEKQKAEEAMNYNDNFMKDVLRLIEQYVSSHTHAMKAAFGVV</sequence>
<keyword evidence="2" id="KW-0614">Plasmid</keyword>